<gene>
    <name evidence="4" type="primary">LOC106746008</name>
</gene>
<dbReference type="GO" id="GO:0001682">
    <property type="term" value="P:tRNA 5'-leader removal"/>
    <property type="evidence" value="ECO:0007669"/>
    <property type="project" value="InterPro"/>
</dbReference>
<dbReference type="GO" id="GO:0005730">
    <property type="term" value="C:nucleolus"/>
    <property type="evidence" value="ECO:0007669"/>
    <property type="project" value="TreeGrafter"/>
</dbReference>
<dbReference type="GO" id="GO:0033204">
    <property type="term" value="F:ribonuclease P RNA binding"/>
    <property type="evidence" value="ECO:0007669"/>
    <property type="project" value="TreeGrafter"/>
</dbReference>
<dbReference type="AlphaFoldDB" id="A0A6P3XH96"/>
<accession>A0A6P3XH96</accession>
<evidence type="ECO:0000313" key="4">
    <source>
        <dbReference type="RefSeq" id="XP_014477587.1"/>
    </source>
</evidence>
<dbReference type="PANTHER" id="PTHR15441">
    <property type="entry name" value="RIBONUCLEASE P PROTEIN SUBUNIT P14"/>
    <property type="match status" value="1"/>
</dbReference>
<reference evidence="4" key="1">
    <citation type="submission" date="2025-08" db="UniProtKB">
        <authorList>
            <consortium name="RefSeq"/>
        </authorList>
    </citation>
    <scope>IDENTIFICATION</scope>
</reference>
<dbReference type="PANTHER" id="PTHR15441:SF1">
    <property type="entry name" value="RIBONUCLEASE P PROTEIN SUBUNIT P14"/>
    <property type="match status" value="1"/>
</dbReference>
<proteinExistence type="inferred from homology"/>
<sequence length="109" mass="12729">MRKMHYLDVSLELSQRSDQEVTHIYLKKNVLQAVRQLFGEEGAKSTIDILKFDPATLRFILRCSSYDYVRLRAALTFATKYEGHTCVYIVHRVSPNLLSFIADSRTYEH</sequence>
<dbReference type="InterPro" id="IPR002759">
    <property type="entry name" value="Pop5/Rpp14/Rnp2-like"/>
</dbReference>
<comment type="similarity">
    <text evidence="1">Belongs to the eukaryotic/archaeal RNase P protein component 2 family.</text>
</comment>
<dbReference type="OrthoDB" id="7481291at2759"/>
<evidence type="ECO:0000256" key="2">
    <source>
        <dbReference type="ARBA" id="ARBA00022694"/>
    </source>
</evidence>
<evidence type="ECO:0000313" key="3">
    <source>
        <dbReference type="Proteomes" id="UP000515204"/>
    </source>
</evidence>
<keyword evidence="2" id="KW-0819">tRNA processing</keyword>
<dbReference type="RefSeq" id="XP_014477587.1">
    <property type="nucleotide sequence ID" value="XM_014622101.1"/>
</dbReference>
<dbReference type="CTD" id="5740224"/>
<dbReference type="KEGG" id="dqu:106746008"/>
<dbReference type="SUPFAM" id="SSF160350">
    <property type="entry name" value="Rnp2-like"/>
    <property type="match status" value="1"/>
</dbReference>
<dbReference type="GeneID" id="106746008"/>
<keyword evidence="3" id="KW-1185">Reference proteome</keyword>
<evidence type="ECO:0000256" key="1">
    <source>
        <dbReference type="ARBA" id="ARBA00010800"/>
    </source>
</evidence>
<dbReference type="Gene3D" id="3.30.70.3250">
    <property type="entry name" value="Ribonuclease P, Pop5 subunit"/>
    <property type="match status" value="1"/>
</dbReference>
<organism evidence="3 4">
    <name type="scientific">Dinoponera quadriceps</name>
    <name type="common">South American ant</name>
    <dbReference type="NCBI Taxonomy" id="609295"/>
    <lineage>
        <taxon>Eukaryota</taxon>
        <taxon>Metazoa</taxon>
        <taxon>Ecdysozoa</taxon>
        <taxon>Arthropoda</taxon>
        <taxon>Hexapoda</taxon>
        <taxon>Insecta</taxon>
        <taxon>Pterygota</taxon>
        <taxon>Neoptera</taxon>
        <taxon>Endopterygota</taxon>
        <taxon>Hymenoptera</taxon>
        <taxon>Apocrita</taxon>
        <taxon>Aculeata</taxon>
        <taxon>Formicoidea</taxon>
        <taxon>Formicidae</taxon>
        <taxon>Ponerinae</taxon>
        <taxon>Ponerini</taxon>
        <taxon>Dinoponera</taxon>
    </lineage>
</organism>
<protein>
    <submittedName>
        <fullName evidence="4">Ribonuclease P protein subunit p14</fullName>
    </submittedName>
</protein>
<dbReference type="InterPro" id="IPR038085">
    <property type="entry name" value="Rnp2-like_sf"/>
</dbReference>
<name>A0A6P3XH96_DINQU</name>
<dbReference type="Pfam" id="PF01900">
    <property type="entry name" value="RNase_P_Rpp14"/>
    <property type="match status" value="1"/>
</dbReference>
<dbReference type="GO" id="GO:0030681">
    <property type="term" value="C:multimeric ribonuclease P complex"/>
    <property type="evidence" value="ECO:0007669"/>
    <property type="project" value="TreeGrafter"/>
</dbReference>
<dbReference type="Proteomes" id="UP000515204">
    <property type="component" value="Unplaced"/>
</dbReference>